<sequence>MGLILRLIVAAGLAADAIVHWMFAPDMAYVEGGSIGGDMLFRIQAAVAGVVAVIVLTYGSRWAHALAFLVAASAAGAVVLYYYVDVGALGPLPDMHEPVWYLDKTISLVGEGGAALAALVGFFAAGRGRRREEDELFDPEPAGRL</sequence>
<evidence type="ECO:0000313" key="3">
    <source>
        <dbReference type="Proteomes" id="UP001569963"/>
    </source>
</evidence>
<gene>
    <name evidence="2" type="ORF">SM611_25820</name>
</gene>
<dbReference type="RefSeq" id="WP_371952538.1">
    <property type="nucleotide sequence ID" value="NZ_JAXCEI010000012.1"/>
</dbReference>
<feature type="transmembrane region" description="Helical" evidence="1">
    <location>
        <begin position="104"/>
        <end position="125"/>
    </location>
</feature>
<reference evidence="2 3" key="1">
    <citation type="submission" date="2023-11" db="EMBL/GenBank/DDBJ databases">
        <title>Actinomadura monticuli sp. nov., isolated from volcanic ash.</title>
        <authorList>
            <person name="Lee S.D."/>
            <person name="Yang H."/>
            <person name="Kim I.S."/>
        </authorList>
    </citation>
    <scope>NUCLEOTIDE SEQUENCE [LARGE SCALE GENOMIC DNA]</scope>
    <source>
        <strain evidence="2 3">DLS-62</strain>
    </source>
</reference>
<keyword evidence="3" id="KW-1185">Reference proteome</keyword>
<protein>
    <recommendedName>
        <fullName evidence="4">DUF2243 domain-containing protein</fullName>
    </recommendedName>
</protein>
<comment type="caution">
    <text evidence="2">The sequence shown here is derived from an EMBL/GenBank/DDBJ whole genome shotgun (WGS) entry which is preliminary data.</text>
</comment>
<evidence type="ECO:0000313" key="2">
    <source>
        <dbReference type="EMBL" id="MFA1542369.1"/>
    </source>
</evidence>
<keyword evidence="1" id="KW-1133">Transmembrane helix</keyword>
<feature type="transmembrane region" description="Helical" evidence="1">
    <location>
        <begin position="65"/>
        <end position="84"/>
    </location>
</feature>
<evidence type="ECO:0008006" key="4">
    <source>
        <dbReference type="Google" id="ProtNLM"/>
    </source>
</evidence>
<organism evidence="2 3">
    <name type="scientific">Actinomadura monticuli</name>
    <dbReference type="NCBI Taxonomy" id="3097367"/>
    <lineage>
        <taxon>Bacteria</taxon>
        <taxon>Bacillati</taxon>
        <taxon>Actinomycetota</taxon>
        <taxon>Actinomycetes</taxon>
        <taxon>Streptosporangiales</taxon>
        <taxon>Thermomonosporaceae</taxon>
        <taxon>Actinomadura</taxon>
    </lineage>
</organism>
<dbReference type="EMBL" id="JAXCEI010000012">
    <property type="protein sequence ID" value="MFA1542369.1"/>
    <property type="molecule type" value="Genomic_DNA"/>
</dbReference>
<accession>A0ABV4QGQ7</accession>
<proteinExistence type="predicted"/>
<dbReference type="Proteomes" id="UP001569963">
    <property type="component" value="Unassembled WGS sequence"/>
</dbReference>
<keyword evidence="1" id="KW-0472">Membrane</keyword>
<evidence type="ECO:0000256" key="1">
    <source>
        <dbReference type="SAM" id="Phobius"/>
    </source>
</evidence>
<keyword evidence="1" id="KW-0812">Transmembrane</keyword>
<feature type="transmembrane region" description="Helical" evidence="1">
    <location>
        <begin position="41"/>
        <end position="58"/>
    </location>
</feature>
<name>A0ABV4QGQ7_9ACTN</name>